<dbReference type="RefSeq" id="WP_227907898.1">
    <property type="nucleotide sequence ID" value="NZ_CP095461.1"/>
</dbReference>
<organism evidence="3 4">
    <name type="scientific">Arthrobacter gengyunqii</name>
    <dbReference type="NCBI Taxonomy" id="2886940"/>
    <lineage>
        <taxon>Bacteria</taxon>
        <taxon>Bacillati</taxon>
        <taxon>Actinomycetota</taxon>
        <taxon>Actinomycetes</taxon>
        <taxon>Micrococcales</taxon>
        <taxon>Micrococcaceae</taxon>
        <taxon>Arthrobacter</taxon>
    </lineage>
</organism>
<dbReference type="Proteomes" id="UP001139264">
    <property type="component" value="Unassembled WGS sequence"/>
</dbReference>
<keyword evidence="2" id="KW-1133">Transmembrane helix</keyword>
<feature type="transmembrane region" description="Helical" evidence="2">
    <location>
        <begin position="6"/>
        <end position="23"/>
    </location>
</feature>
<protein>
    <submittedName>
        <fullName evidence="3">Uncharacterized protein</fullName>
    </submittedName>
</protein>
<proteinExistence type="predicted"/>
<dbReference type="EMBL" id="JAJFZP010000006">
    <property type="protein sequence ID" value="MCC3269482.1"/>
    <property type="molecule type" value="Genomic_DNA"/>
</dbReference>
<evidence type="ECO:0000313" key="4">
    <source>
        <dbReference type="Proteomes" id="UP001139264"/>
    </source>
</evidence>
<name>A0A9X1M2J3_9MICC</name>
<evidence type="ECO:0000256" key="2">
    <source>
        <dbReference type="SAM" id="Phobius"/>
    </source>
</evidence>
<accession>A0A9X1M2J3</accession>
<comment type="caution">
    <text evidence="3">The sequence shown here is derived from an EMBL/GenBank/DDBJ whole genome shotgun (WGS) entry which is preliminary data.</text>
</comment>
<feature type="region of interest" description="Disordered" evidence="1">
    <location>
        <begin position="189"/>
        <end position="208"/>
    </location>
</feature>
<sequence length="208" mass="22983">MLDAPLVVSVSALAFTVGSFYWLQARTGRLKVYPVSTFSGSAADPSFLLRLPIMIYNSGAKPRVVSGLRLRFHGEESALLECHTFRVGVRPTSDDIEDFFYPYVVPGREVVTKFAHFRGEGFLRLLTDRPSSFVVQVQHEGKNKWKALGEVVVHTETMYTGSYISYSNNPGVWSEDMLGKAKEWRAKLAAKPEPPNGGPMPEEGGGAP</sequence>
<evidence type="ECO:0000313" key="3">
    <source>
        <dbReference type="EMBL" id="MCC3269482.1"/>
    </source>
</evidence>
<evidence type="ECO:0000256" key="1">
    <source>
        <dbReference type="SAM" id="MobiDB-lite"/>
    </source>
</evidence>
<keyword evidence="2" id="KW-0472">Membrane</keyword>
<gene>
    <name evidence="3" type="ORF">LJ751_08895</name>
</gene>
<reference evidence="3" key="1">
    <citation type="submission" date="2021-10" db="EMBL/GenBank/DDBJ databases">
        <title>Novel species in genus Arthrobacter.</title>
        <authorList>
            <person name="Liu Y."/>
        </authorList>
    </citation>
    <scope>NUCLEOTIDE SEQUENCE</scope>
    <source>
        <strain evidence="3">Zg-Y809</strain>
    </source>
</reference>
<keyword evidence="2" id="KW-0812">Transmembrane</keyword>
<dbReference type="AlphaFoldDB" id="A0A9X1M2J3"/>